<feature type="chain" id="PRO_5002320649" description="Secreted protein" evidence="1">
    <location>
        <begin position="23"/>
        <end position="142"/>
    </location>
</feature>
<dbReference type="OrthoDB" id="9153176at2"/>
<name>A0A0D7K6T1_9BURK</name>
<evidence type="ECO:0000256" key="1">
    <source>
        <dbReference type="SAM" id="SignalP"/>
    </source>
</evidence>
<accession>A0A0D7K6T1</accession>
<evidence type="ECO:0000313" key="2">
    <source>
        <dbReference type="EMBL" id="KJA10066.1"/>
    </source>
</evidence>
<evidence type="ECO:0000313" key="3">
    <source>
        <dbReference type="Proteomes" id="UP000032566"/>
    </source>
</evidence>
<evidence type="ECO:0008006" key="4">
    <source>
        <dbReference type="Google" id="ProtNLM"/>
    </source>
</evidence>
<proteinExistence type="predicted"/>
<dbReference type="PATRIC" id="fig|80878.5.peg.2359"/>
<protein>
    <recommendedName>
        <fullName evidence="4">Secreted protein</fullName>
    </recommendedName>
</protein>
<gene>
    <name evidence="2" type="ORF">RP29_12940</name>
</gene>
<reference evidence="2 3" key="1">
    <citation type="submission" date="2014-12" db="EMBL/GenBank/DDBJ databases">
        <title>Isolation of bacteria from lake water.</title>
        <authorList>
            <person name="Sheng K.-Y."/>
            <person name="Chin P.-S."/>
            <person name="Chan K.-G."/>
            <person name="Tan G.S."/>
        </authorList>
    </citation>
    <scope>NUCLEOTIDE SEQUENCE [LARGE SCALE GENOMIC DNA]</scope>
    <source>
        <strain evidence="2 3">KY4</strain>
    </source>
</reference>
<sequence length="142" mass="15316">MNRSHTLLVALTFAIFGASANAQFVKGNEAVRTSTTGERLVDLAPLPSSGPIRKTKPCLAQAGCHAGPWHMVETRQGLVECTEVYAREGTCRPSSYGTTKLSRIWVVKAGGDWLQCQFPDLGSKCVKVFAPPPTNLPYPAVQ</sequence>
<feature type="signal peptide" evidence="1">
    <location>
        <begin position="1"/>
        <end position="22"/>
    </location>
</feature>
<dbReference type="Proteomes" id="UP000032566">
    <property type="component" value="Unassembled WGS sequence"/>
</dbReference>
<organism evidence="2 3">
    <name type="scientific">Acidovorax temperans</name>
    <dbReference type="NCBI Taxonomy" id="80878"/>
    <lineage>
        <taxon>Bacteria</taxon>
        <taxon>Pseudomonadati</taxon>
        <taxon>Pseudomonadota</taxon>
        <taxon>Betaproteobacteria</taxon>
        <taxon>Burkholderiales</taxon>
        <taxon>Comamonadaceae</taxon>
        <taxon>Acidovorax</taxon>
    </lineage>
</organism>
<dbReference type="STRING" id="80878.RP29_12940"/>
<keyword evidence="1" id="KW-0732">Signal</keyword>
<comment type="caution">
    <text evidence="2">The sequence shown here is derived from an EMBL/GenBank/DDBJ whole genome shotgun (WGS) entry which is preliminary data.</text>
</comment>
<dbReference type="RefSeq" id="WP_044399101.1">
    <property type="nucleotide sequence ID" value="NZ_JXYQ01000041.1"/>
</dbReference>
<dbReference type="EMBL" id="JXYQ01000041">
    <property type="protein sequence ID" value="KJA10066.1"/>
    <property type="molecule type" value="Genomic_DNA"/>
</dbReference>
<keyword evidence="3" id="KW-1185">Reference proteome</keyword>
<dbReference type="AlphaFoldDB" id="A0A0D7K6T1"/>